<organism evidence="1 2">
    <name type="scientific">Cladophialophora psammophila CBS 110553</name>
    <dbReference type="NCBI Taxonomy" id="1182543"/>
    <lineage>
        <taxon>Eukaryota</taxon>
        <taxon>Fungi</taxon>
        <taxon>Dikarya</taxon>
        <taxon>Ascomycota</taxon>
        <taxon>Pezizomycotina</taxon>
        <taxon>Eurotiomycetes</taxon>
        <taxon>Chaetothyriomycetidae</taxon>
        <taxon>Chaetothyriales</taxon>
        <taxon>Herpotrichiellaceae</taxon>
        <taxon>Cladophialophora</taxon>
    </lineage>
</organism>
<proteinExistence type="predicted"/>
<dbReference type="Proteomes" id="UP000019471">
    <property type="component" value="Unassembled WGS sequence"/>
</dbReference>
<gene>
    <name evidence="1" type="ORF">A1O5_09282</name>
</gene>
<dbReference type="HOGENOM" id="CLU_1133481_0_0_1"/>
<dbReference type="OrthoDB" id="5135333at2759"/>
<name>W9XA09_9EURO</name>
<evidence type="ECO:0000313" key="1">
    <source>
        <dbReference type="EMBL" id="EXJ67269.1"/>
    </source>
</evidence>
<reference evidence="1 2" key="1">
    <citation type="submission" date="2013-03" db="EMBL/GenBank/DDBJ databases">
        <title>The Genome Sequence of Cladophialophora psammophila CBS 110553.</title>
        <authorList>
            <consortium name="The Broad Institute Genomics Platform"/>
            <person name="Cuomo C."/>
            <person name="de Hoog S."/>
            <person name="Gorbushina A."/>
            <person name="Walker B."/>
            <person name="Young S.K."/>
            <person name="Zeng Q."/>
            <person name="Gargeya S."/>
            <person name="Fitzgerald M."/>
            <person name="Haas B."/>
            <person name="Abouelleil A."/>
            <person name="Allen A.W."/>
            <person name="Alvarado L."/>
            <person name="Arachchi H.M."/>
            <person name="Berlin A.M."/>
            <person name="Chapman S.B."/>
            <person name="Gainer-Dewar J."/>
            <person name="Goldberg J."/>
            <person name="Griggs A."/>
            <person name="Gujja S."/>
            <person name="Hansen M."/>
            <person name="Howarth C."/>
            <person name="Imamovic A."/>
            <person name="Ireland A."/>
            <person name="Larimer J."/>
            <person name="McCowan C."/>
            <person name="Murphy C."/>
            <person name="Pearson M."/>
            <person name="Poon T.W."/>
            <person name="Priest M."/>
            <person name="Roberts A."/>
            <person name="Saif S."/>
            <person name="Shea T."/>
            <person name="Sisk P."/>
            <person name="Sykes S."/>
            <person name="Wortman J."/>
            <person name="Nusbaum C."/>
            <person name="Birren B."/>
        </authorList>
    </citation>
    <scope>NUCLEOTIDE SEQUENCE [LARGE SCALE GENOMIC DNA]</scope>
    <source>
        <strain evidence="1 2">CBS 110553</strain>
    </source>
</reference>
<dbReference type="RefSeq" id="XP_007748051.1">
    <property type="nucleotide sequence ID" value="XM_007749861.1"/>
</dbReference>
<comment type="caution">
    <text evidence="1">The sequence shown here is derived from an EMBL/GenBank/DDBJ whole genome shotgun (WGS) entry which is preliminary data.</text>
</comment>
<dbReference type="GeneID" id="19193978"/>
<dbReference type="EMBL" id="AMGX01000016">
    <property type="protein sequence ID" value="EXJ67269.1"/>
    <property type="molecule type" value="Genomic_DNA"/>
</dbReference>
<protein>
    <submittedName>
        <fullName evidence="1">Uncharacterized protein</fullName>
    </submittedName>
</protein>
<evidence type="ECO:0000313" key="2">
    <source>
        <dbReference type="Proteomes" id="UP000019471"/>
    </source>
</evidence>
<accession>W9XA09</accession>
<keyword evidence="2" id="KW-1185">Reference proteome</keyword>
<dbReference type="AlphaFoldDB" id="W9XA09"/>
<dbReference type="STRING" id="1182543.W9XA09"/>
<sequence>MCRVCRHVKLLKPMDGGGFTWDSNKFSPFGTYSQLLTRNHCSICRLILSLDTVDGGHTLHPRLAQIDREIQGTQFHAQLLPSGEVMLGVEYGMTTVGALRLLTPDNLSDALRQPCPRLALGTLFLNIYNKRYPHLLEGDQRVDFGKIRSWLYECNGIHGELCNSLGNTQRYASEIPPILIDVQDNCLVQAASAEKYFTLSSVWGKVKISQTINANIQDHFQKSSMDPSQYPNTNTRRYDISPIPW</sequence>